<dbReference type="Proteomes" id="UP000295244">
    <property type="component" value="Unassembled WGS sequence"/>
</dbReference>
<dbReference type="InterPro" id="IPR027417">
    <property type="entry name" value="P-loop_NTPase"/>
</dbReference>
<organism evidence="1 2">
    <name type="scientific">Rubrobacter taiwanensis</name>
    <dbReference type="NCBI Taxonomy" id="185139"/>
    <lineage>
        <taxon>Bacteria</taxon>
        <taxon>Bacillati</taxon>
        <taxon>Actinomycetota</taxon>
        <taxon>Rubrobacteria</taxon>
        <taxon>Rubrobacterales</taxon>
        <taxon>Rubrobacteraceae</taxon>
        <taxon>Rubrobacter</taxon>
    </lineage>
</organism>
<keyword evidence="1" id="KW-0540">Nuclease</keyword>
<name>A0A4R1BTG6_9ACTN</name>
<dbReference type="AlphaFoldDB" id="A0A4R1BTG6"/>
<dbReference type="Gene3D" id="3.40.50.300">
    <property type="entry name" value="P-loop containing nucleotide triphosphate hydrolases"/>
    <property type="match status" value="2"/>
</dbReference>
<evidence type="ECO:0000313" key="2">
    <source>
        <dbReference type="Proteomes" id="UP000295244"/>
    </source>
</evidence>
<keyword evidence="1" id="KW-0255">Endonuclease</keyword>
<gene>
    <name evidence="1" type="ORF">E0L93_00400</name>
</gene>
<keyword evidence="1" id="KW-0378">Hydrolase</keyword>
<accession>A0A4R1BTG6</accession>
<dbReference type="GO" id="GO:0004519">
    <property type="term" value="F:endonuclease activity"/>
    <property type="evidence" value="ECO:0007669"/>
    <property type="project" value="UniProtKB-KW"/>
</dbReference>
<reference evidence="1 2" key="1">
    <citation type="submission" date="2019-03" db="EMBL/GenBank/DDBJ databases">
        <title>Whole genome sequence of a novel Rubrobacter taiwanensis strain, isolated from Yellowstone National Park.</title>
        <authorList>
            <person name="Freed S."/>
            <person name="Ramaley R.F."/>
            <person name="Kyndt J.A."/>
        </authorList>
    </citation>
    <scope>NUCLEOTIDE SEQUENCE [LARGE SCALE GENOMIC DNA]</scope>
    <source>
        <strain evidence="1 2">Yellowstone</strain>
    </source>
</reference>
<sequence>MDHLHQMLGAKVREWREVGYPCNEYPAITEILEYQVQTEEVSDGALVDTLRFLREPQRRALETYWYLRLIEKTPHISDLYAQMFPSISSRRNALGLTSAALQDIILDEGLDGLLERVRTDDELVREHGLDSLRETLTLDYPSYIFALAMGAGKTILIGAIFATEFAMAIEYPDGEFVENALVFAPGKTIIGSLRELAEVPYDEILPPRFYKRFAASFKLAFTRDGDPDVPVVRGSSFNVVVTNTEKIRIQKQPVRKKKGWTQLQMQTEEQRAEEIANRRLQTIASLPHLAIFSDEAHHTYGQDVEKSLKRVRQTVDYLADKTRLVCVVNTTGTPYYKKQVLKDVVIWYGLAEGIAEGILKEVEDSILSYRFDAAATSEFVRDVVLDFFDGYRDVALPDGAPAKLAIYFPQTNDLEELRPVVEATLSEIGLGPAVVLRNTSDSSQEEIDAFNRLNDPDSPHRVILLVNKGTEGWNCPSLFACALARKLKTSNNFVLQAASRCLRQVPGNNVRARVYISDENRATLDKQLQETYGETLGNLTKSEKKKKTAVLHLKDPAAPPPPLIVTFTRRVIRRLDSENGSITDGLMLKRPEDDGSAEAMLRTTYSVGERAGTKSVLRAVDDIPLDVAGETTDLYKAATSLASTYRLDALKTRRLLSRLYPEGEMPADHLPAVAAQIEEQTCRYEEGEETVALTIEIVKPEGWLDEKNGEYATSISYAEDREHLILNLLPDSENPHGFGFHYHPYNFDSVPERSFFTQMLEHLNLKPDLVEDIYFTGAITDPKKTDFFVEWRDAANKNRRYTPDFIIRLKPEEGEPEGSGRCLIVEIKSEQYEKTVTEEMARGAATSDEGRKALAVKSLEDLQPGKIEYEIIFAPAGDLVRSKMKRAREFTEGR</sequence>
<evidence type="ECO:0000313" key="1">
    <source>
        <dbReference type="EMBL" id="TCJ20727.1"/>
    </source>
</evidence>
<comment type="caution">
    <text evidence="1">The sequence shown here is derived from an EMBL/GenBank/DDBJ whole genome shotgun (WGS) entry which is preliminary data.</text>
</comment>
<dbReference type="RefSeq" id="WP_132687153.1">
    <property type="nucleotide sequence ID" value="NZ_SKBU01000001.1"/>
</dbReference>
<dbReference type="SUPFAM" id="SSF52540">
    <property type="entry name" value="P-loop containing nucleoside triphosphate hydrolases"/>
    <property type="match status" value="1"/>
</dbReference>
<protein>
    <submittedName>
        <fullName evidence="1">Restriction endonuclease subunit R</fullName>
    </submittedName>
</protein>
<dbReference type="EMBL" id="SKBU01000001">
    <property type="protein sequence ID" value="TCJ20727.1"/>
    <property type="molecule type" value="Genomic_DNA"/>
</dbReference>
<dbReference type="OrthoDB" id="9776021at2"/>
<proteinExistence type="predicted"/>
<keyword evidence="2" id="KW-1185">Reference proteome</keyword>